<evidence type="ECO:0000313" key="1">
    <source>
        <dbReference type="EMBL" id="EXA28527.1"/>
    </source>
</evidence>
<gene>
    <name evidence="1" type="ORF">FOVG_19870</name>
</gene>
<dbReference type="EMBL" id="JH651219">
    <property type="protein sequence ID" value="EXA28527.1"/>
    <property type="molecule type" value="Genomic_DNA"/>
</dbReference>
<reference evidence="1" key="2">
    <citation type="submission" date="2012-05" db="EMBL/GenBank/DDBJ databases">
        <title>Annotation of the Genome Sequence of Fusarium oxysporum HDV247.</title>
        <authorList>
            <consortium name="The Broad Institute Genomics Platform"/>
            <person name="Ma L.-J."/>
            <person name="Corby-Kistler H."/>
            <person name="Broz K."/>
            <person name="Gale L.R."/>
            <person name="Jonkers W."/>
            <person name="O'Donnell K."/>
            <person name="Ploetz R."/>
            <person name="Steinberg C."/>
            <person name="Schwartz D.C."/>
            <person name="VanEtten H."/>
            <person name="Zhou S."/>
            <person name="Young S.K."/>
            <person name="Zeng Q."/>
            <person name="Gargeya S."/>
            <person name="Fitzgerald M."/>
            <person name="Abouelleil A."/>
            <person name="Alvarado L."/>
            <person name="Chapman S.B."/>
            <person name="Gainer-Dewar J."/>
            <person name="Goldberg J."/>
            <person name="Griggs A."/>
            <person name="Gujja S."/>
            <person name="Hansen M."/>
            <person name="Howarth C."/>
            <person name="Imamovic A."/>
            <person name="Ireland A."/>
            <person name="Larimer J."/>
            <person name="McCowan C."/>
            <person name="Murphy C."/>
            <person name="Pearson M."/>
            <person name="Poon T.W."/>
            <person name="Priest M."/>
            <person name="Roberts A."/>
            <person name="Saif S."/>
            <person name="Shea T."/>
            <person name="Sykes S."/>
            <person name="Wortman J."/>
            <person name="Nusbaum C."/>
            <person name="Birren B."/>
        </authorList>
    </citation>
    <scope>NUCLEOTIDE SEQUENCE</scope>
    <source>
        <strain evidence="1">HDV247</strain>
    </source>
</reference>
<feature type="non-terminal residue" evidence="1">
    <location>
        <position position="31"/>
    </location>
</feature>
<sequence>MDSQVKKVWDNRQELADAIAAAVGCAKRRIV</sequence>
<proteinExistence type="predicted"/>
<accession>W9NEY4</accession>
<protein>
    <submittedName>
        <fullName evidence="1">Uncharacterized protein</fullName>
    </submittedName>
</protein>
<organism evidence="1">
    <name type="scientific">Fusarium oxysporum f. sp. pisi HDV247</name>
    <dbReference type="NCBI Taxonomy" id="1080344"/>
    <lineage>
        <taxon>Eukaryota</taxon>
        <taxon>Fungi</taxon>
        <taxon>Dikarya</taxon>
        <taxon>Ascomycota</taxon>
        <taxon>Pezizomycotina</taxon>
        <taxon>Sordariomycetes</taxon>
        <taxon>Hypocreomycetidae</taxon>
        <taxon>Hypocreales</taxon>
        <taxon>Nectriaceae</taxon>
        <taxon>Fusarium</taxon>
        <taxon>Fusarium oxysporum species complex</taxon>
    </lineage>
</organism>
<dbReference type="HOGENOM" id="CLU_3401283_0_0_1"/>
<name>W9NEY4_FUSOX</name>
<reference evidence="1" key="1">
    <citation type="submission" date="2011-10" db="EMBL/GenBank/DDBJ databases">
        <title>The Genome Sequence of Fusarium oxysporum HDV247.</title>
        <authorList>
            <consortium name="The Broad Institute Genome Sequencing Platform"/>
            <person name="Ma L.-J."/>
            <person name="Gale L.R."/>
            <person name="Schwartz D.C."/>
            <person name="Zhou S."/>
            <person name="Corby-Kistler H."/>
            <person name="Young S.K."/>
            <person name="Zeng Q."/>
            <person name="Gargeya S."/>
            <person name="Fitzgerald M."/>
            <person name="Haas B."/>
            <person name="Abouelleil A."/>
            <person name="Alvarado L."/>
            <person name="Arachchi H.M."/>
            <person name="Berlin A."/>
            <person name="Brown A."/>
            <person name="Chapman S.B."/>
            <person name="Chen Z."/>
            <person name="Dunbar C."/>
            <person name="Freedman E."/>
            <person name="Gearin G."/>
            <person name="Goldberg J."/>
            <person name="Griggs A."/>
            <person name="Gujja S."/>
            <person name="Heiman D."/>
            <person name="Howarth C."/>
            <person name="Larson L."/>
            <person name="Lui A."/>
            <person name="MacDonald P.J.P."/>
            <person name="Montmayeur A."/>
            <person name="Murphy C."/>
            <person name="Neiman D."/>
            <person name="Pearson M."/>
            <person name="Priest M."/>
            <person name="Roberts A."/>
            <person name="Saif S."/>
            <person name="Shea T."/>
            <person name="Shenoy N."/>
            <person name="Sisk P."/>
            <person name="Stolte C."/>
            <person name="Sykes S."/>
            <person name="Wortman J."/>
            <person name="Nusbaum C."/>
            <person name="Birren B."/>
        </authorList>
    </citation>
    <scope>NUCLEOTIDE SEQUENCE [LARGE SCALE GENOMIC DNA]</scope>
    <source>
        <strain evidence="1">HDV247</strain>
    </source>
</reference>
<dbReference type="Proteomes" id="UP000030751">
    <property type="component" value="Unassembled WGS sequence"/>
</dbReference>
<dbReference type="AlphaFoldDB" id="W9NEY4"/>